<evidence type="ECO:0000256" key="5">
    <source>
        <dbReference type="ARBA" id="ARBA00022833"/>
    </source>
</evidence>
<evidence type="ECO:0000256" key="7">
    <source>
        <dbReference type="ARBA" id="ARBA00023163"/>
    </source>
</evidence>
<keyword evidence="7" id="KW-0804">Transcription</keyword>
<protein>
    <recommendedName>
        <fullName evidence="11">TFIIB-type domain-containing protein</fullName>
    </recommendedName>
</protein>
<keyword evidence="8" id="KW-0539">Nucleus</keyword>
<feature type="region of interest" description="Disordered" evidence="10">
    <location>
        <begin position="347"/>
        <end position="423"/>
    </location>
</feature>
<evidence type="ECO:0000256" key="4">
    <source>
        <dbReference type="ARBA" id="ARBA00022771"/>
    </source>
</evidence>
<dbReference type="GO" id="GO:0008270">
    <property type="term" value="F:zinc ion binding"/>
    <property type="evidence" value="ECO:0007669"/>
    <property type="project" value="UniProtKB-KW"/>
</dbReference>
<dbReference type="GO" id="GO:0005634">
    <property type="term" value="C:nucleus"/>
    <property type="evidence" value="ECO:0007669"/>
    <property type="project" value="UniProtKB-SubCell"/>
</dbReference>
<dbReference type="GO" id="GO:0000126">
    <property type="term" value="C:transcription factor TFIIIB complex"/>
    <property type="evidence" value="ECO:0007669"/>
    <property type="project" value="TreeGrafter"/>
</dbReference>
<proteinExistence type="inferred from homology"/>
<evidence type="ECO:0000256" key="6">
    <source>
        <dbReference type="ARBA" id="ARBA00023015"/>
    </source>
</evidence>
<dbReference type="GO" id="GO:0070897">
    <property type="term" value="P:transcription preinitiation complex assembly"/>
    <property type="evidence" value="ECO:0007669"/>
    <property type="project" value="InterPro"/>
</dbReference>
<evidence type="ECO:0000256" key="3">
    <source>
        <dbReference type="ARBA" id="ARBA00022723"/>
    </source>
</evidence>
<dbReference type="SUPFAM" id="SSF57783">
    <property type="entry name" value="Zinc beta-ribbon"/>
    <property type="match status" value="1"/>
</dbReference>
<comment type="subcellular location">
    <subcellularLocation>
        <location evidence="1">Nucleus</location>
    </subcellularLocation>
</comment>
<dbReference type="PROSITE" id="PS51134">
    <property type="entry name" value="ZF_TFIIB"/>
    <property type="match status" value="1"/>
</dbReference>
<dbReference type="InterPro" id="IPR013137">
    <property type="entry name" value="Znf_TFIIB"/>
</dbReference>
<reference evidence="12" key="1">
    <citation type="submission" date="2021-01" db="EMBL/GenBank/DDBJ databases">
        <authorList>
            <person name="Corre E."/>
            <person name="Pelletier E."/>
            <person name="Niang G."/>
            <person name="Scheremetjew M."/>
            <person name="Finn R."/>
            <person name="Kale V."/>
            <person name="Holt S."/>
            <person name="Cochrane G."/>
            <person name="Meng A."/>
            <person name="Brown T."/>
            <person name="Cohen L."/>
        </authorList>
    </citation>
    <scope>NUCLEOTIDE SEQUENCE</scope>
    <source>
        <strain evidence="12">CCMP1594</strain>
    </source>
</reference>
<feature type="compositionally biased region" description="Basic and acidic residues" evidence="10">
    <location>
        <begin position="631"/>
        <end position="644"/>
    </location>
</feature>
<keyword evidence="3" id="KW-0479">Metal-binding</keyword>
<keyword evidence="6" id="KW-0805">Transcription regulation</keyword>
<evidence type="ECO:0000256" key="10">
    <source>
        <dbReference type="SAM" id="MobiDB-lite"/>
    </source>
</evidence>
<dbReference type="AlphaFoldDB" id="A0A7S4GCF4"/>
<evidence type="ECO:0000259" key="11">
    <source>
        <dbReference type="PROSITE" id="PS51134"/>
    </source>
</evidence>
<evidence type="ECO:0000256" key="1">
    <source>
        <dbReference type="ARBA" id="ARBA00004123"/>
    </source>
</evidence>
<evidence type="ECO:0000313" key="12">
    <source>
        <dbReference type="EMBL" id="CAE0832423.1"/>
    </source>
</evidence>
<keyword evidence="4 9" id="KW-0863">Zinc-finger</keyword>
<evidence type="ECO:0000256" key="8">
    <source>
        <dbReference type="ARBA" id="ARBA00023242"/>
    </source>
</evidence>
<dbReference type="GO" id="GO:0000995">
    <property type="term" value="F:RNA polymerase III general transcription initiation factor activity"/>
    <property type="evidence" value="ECO:0007669"/>
    <property type="project" value="TreeGrafter"/>
</dbReference>
<feature type="domain" description="TFIIB-type" evidence="11">
    <location>
        <begin position="1"/>
        <end position="31"/>
    </location>
</feature>
<name>A0A7S4GCF4_9EUGL</name>
<sequence>MTSWACPRCGGTEPKEDEGKLVCTTCGLVFQQEPQIVSYYEFDSNAGRQSKNAYMRKVTSSSKSKEEYMEQKKERALAHCDRLCREVFAPIFNNPHGPTPNCDGIMSKIVDNLKDVVGENKMWGREAFVDSAIGACIYIECCRRSLPISWDDIVRPMPCVDKRKQKSACSKRYNTMVEKGRFQVNRNPLSVPTLLKAKLCEEPLVSRFPPAHYQFLQEWTLALYAVQEQMSRLSLGRKPQALAAGIMCIAIKAAADKVAPSNAPRRQRDVIQATEFEQMGKVFGACKGTVRERVNELREMLFQIGKSTLPQAAGRLHKLADIDAYLGFMMDHLRTLLTLHQQTEQARSGLKRAHQSGTDCDPESKRHKADVAPPGPIASTGQGVMSHAAEAAVQSAPEAPSLSSSPLAATASHPRHAPPPFIPRAHPIPRVGCALPERGPPCWRRLQESQCHLSQAIDAAQADMAEEQRTAVSGPVSKEQLFLQRLLRMGMSKEDILDRSWRSKLVPPTYDASDYSSSHEAFKPLSDQERTEFLRPGYDVQWMQELPEYNRPEKKAPALPPRINTQKLQYADTGLDVFAEALADCNQVDNTEAEQVDVFAEALADCNQVDNTKAEQVDATDIKEELATFVREDDPSVTRAEPAERLAGSSSTKGNERWDENVKEEELKLENILRGFGKTEVAEFGVEDLLRADSSLEDTVGQPHAEGIEAVECCKEETAEFAGGYDEGIEAVECCEEETVEFAGGYAVRDGENCGDFAGGYVVRDGEHCVPEPHEVPFEAVDRRAQRILEPEVEAQELEALLMRPLT</sequence>
<dbReference type="Gene3D" id="1.10.472.170">
    <property type="match status" value="1"/>
</dbReference>
<feature type="compositionally biased region" description="Low complexity" evidence="10">
    <location>
        <begin position="388"/>
        <end position="412"/>
    </location>
</feature>
<dbReference type="InterPro" id="IPR000812">
    <property type="entry name" value="TFIIB"/>
</dbReference>
<gene>
    <name evidence="12" type="ORF">EGYM00163_LOCUS43708</name>
</gene>
<comment type="similarity">
    <text evidence="2">Belongs to the TFIIB family.</text>
</comment>
<accession>A0A7S4GCF4</accession>
<evidence type="ECO:0000256" key="9">
    <source>
        <dbReference type="PROSITE-ProRule" id="PRU00469"/>
    </source>
</evidence>
<organism evidence="12">
    <name type="scientific">Eutreptiella gymnastica</name>
    <dbReference type="NCBI Taxonomy" id="73025"/>
    <lineage>
        <taxon>Eukaryota</taxon>
        <taxon>Discoba</taxon>
        <taxon>Euglenozoa</taxon>
        <taxon>Euglenida</taxon>
        <taxon>Spirocuta</taxon>
        <taxon>Euglenophyceae</taxon>
        <taxon>Eutreptiales</taxon>
        <taxon>Eutreptiaceae</taxon>
        <taxon>Eutreptiella</taxon>
    </lineage>
</organism>
<dbReference type="GO" id="GO:0097550">
    <property type="term" value="C:transcription preinitiation complex"/>
    <property type="evidence" value="ECO:0007669"/>
    <property type="project" value="TreeGrafter"/>
</dbReference>
<evidence type="ECO:0000256" key="2">
    <source>
        <dbReference type="ARBA" id="ARBA00010857"/>
    </source>
</evidence>
<dbReference type="EMBL" id="HBJA01126941">
    <property type="protein sequence ID" value="CAE0832423.1"/>
    <property type="molecule type" value="Transcribed_RNA"/>
</dbReference>
<feature type="region of interest" description="Disordered" evidence="10">
    <location>
        <begin position="631"/>
        <end position="661"/>
    </location>
</feature>
<keyword evidence="5" id="KW-0862">Zinc</keyword>
<dbReference type="PANTHER" id="PTHR11618:SF4">
    <property type="entry name" value="TRANSCRIPTION FACTOR IIIB 90 KDA SUBUNIT"/>
    <property type="match status" value="1"/>
</dbReference>
<dbReference type="PANTHER" id="PTHR11618">
    <property type="entry name" value="TRANSCRIPTION INITIATION FACTOR IIB-RELATED"/>
    <property type="match status" value="1"/>
</dbReference>
<dbReference type="GO" id="GO:0001006">
    <property type="term" value="F:RNA polymerase III type 3 promoter sequence-specific DNA binding"/>
    <property type="evidence" value="ECO:0007669"/>
    <property type="project" value="TreeGrafter"/>
</dbReference>